<sequence length="177" mass="19329">MTKHYTLACLAFIALSACDQPAATTAPAATAEPAQTETQPTATGAVCWASKVVPAEYGYVMGQVQVVQAERAADGRVVTPPVYRNQPVPKVVKPRSEIRFQTPCPDQQTPQFIATLQRALFARGYYKGRINGQMDKPTRDAILHYQQRQGLNSDQLSMDTARDLGVLAILIPPKSDQ</sequence>
<dbReference type="InterPro" id="IPR036365">
    <property type="entry name" value="PGBD-like_sf"/>
</dbReference>
<name>A0A2R8AYY1_9RHOB</name>
<keyword evidence="1" id="KW-0732">Signal</keyword>
<feature type="signal peptide" evidence="1">
    <location>
        <begin position="1"/>
        <end position="22"/>
    </location>
</feature>
<dbReference type="OrthoDB" id="7861420at2"/>
<accession>A0A2R8AYY1</accession>
<dbReference type="InterPro" id="IPR002477">
    <property type="entry name" value="Peptidoglycan-bd-like"/>
</dbReference>
<reference evidence="4" key="1">
    <citation type="submission" date="2018-03" db="EMBL/GenBank/DDBJ databases">
        <authorList>
            <person name="Rodrigo-Torres L."/>
            <person name="Arahal R. D."/>
            <person name="Lucena T."/>
        </authorList>
    </citation>
    <scope>NUCLEOTIDE SEQUENCE [LARGE SCALE GENOMIC DNA]</scope>
    <source>
        <strain evidence="4">CECT 8871</strain>
    </source>
</reference>
<dbReference type="Proteomes" id="UP000244904">
    <property type="component" value="Unassembled WGS sequence"/>
</dbReference>
<keyword evidence="4" id="KW-1185">Reference proteome</keyword>
<feature type="domain" description="Peptidoglycan binding-like" evidence="2">
    <location>
        <begin position="113"/>
        <end position="154"/>
    </location>
</feature>
<gene>
    <name evidence="3" type="ORF">PRI8871_02881</name>
</gene>
<dbReference type="AlphaFoldDB" id="A0A2R8AYY1"/>
<proteinExistence type="predicted"/>
<dbReference type="Gene3D" id="1.10.101.10">
    <property type="entry name" value="PGBD-like superfamily/PGBD"/>
    <property type="match status" value="1"/>
</dbReference>
<feature type="chain" id="PRO_5015359457" description="Peptidoglycan binding-like domain-containing protein" evidence="1">
    <location>
        <begin position="23"/>
        <end position="177"/>
    </location>
</feature>
<dbReference type="RefSeq" id="WP_108886915.1">
    <property type="nucleotide sequence ID" value="NZ_OMOJ01000006.1"/>
</dbReference>
<evidence type="ECO:0000256" key="1">
    <source>
        <dbReference type="SAM" id="SignalP"/>
    </source>
</evidence>
<protein>
    <recommendedName>
        <fullName evidence="2">Peptidoglycan binding-like domain-containing protein</fullName>
    </recommendedName>
</protein>
<dbReference type="Pfam" id="PF01471">
    <property type="entry name" value="PG_binding_1"/>
    <property type="match status" value="1"/>
</dbReference>
<dbReference type="InterPro" id="IPR036366">
    <property type="entry name" value="PGBDSf"/>
</dbReference>
<organism evidence="3 4">
    <name type="scientific">Pseudoprimorskyibacter insulae</name>
    <dbReference type="NCBI Taxonomy" id="1695997"/>
    <lineage>
        <taxon>Bacteria</taxon>
        <taxon>Pseudomonadati</taxon>
        <taxon>Pseudomonadota</taxon>
        <taxon>Alphaproteobacteria</taxon>
        <taxon>Rhodobacterales</taxon>
        <taxon>Paracoccaceae</taxon>
        <taxon>Pseudoprimorskyibacter</taxon>
    </lineage>
</organism>
<evidence type="ECO:0000313" key="3">
    <source>
        <dbReference type="EMBL" id="SPF81064.1"/>
    </source>
</evidence>
<dbReference type="EMBL" id="OMOJ01000006">
    <property type="protein sequence ID" value="SPF81064.1"/>
    <property type="molecule type" value="Genomic_DNA"/>
</dbReference>
<dbReference type="PROSITE" id="PS51257">
    <property type="entry name" value="PROKAR_LIPOPROTEIN"/>
    <property type="match status" value="1"/>
</dbReference>
<evidence type="ECO:0000259" key="2">
    <source>
        <dbReference type="Pfam" id="PF01471"/>
    </source>
</evidence>
<dbReference type="SUPFAM" id="SSF47090">
    <property type="entry name" value="PGBD-like"/>
    <property type="match status" value="1"/>
</dbReference>
<evidence type="ECO:0000313" key="4">
    <source>
        <dbReference type="Proteomes" id="UP000244904"/>
    </source>
</evidence>